<keyword evidence="2" id="KW-1185">Reference proteome</keyword>
<dbReference type="EMBL" id="VDLX02000003">
    <property type="protein sequence ID" value="KAB8195890.1"/>
    <property type="molecule type" value="Genomic_DNA"/>
</dbReference>
<proteinExistence type="predicted"/>
<accession>A0A5C4WSA8</accession>
<evidence type="ECO:0000313" key="1">
    <source>
        <dbReference type="EMBL" id="KAB8195890.1"/>
    </source>
</evidence>
<protein>
    <submittedName>
        <fullName evidence="1">Uncharacterized protein</fullName>
    </submittedName>
</protein>
<dbReference type="OrthoDB" id="3431870at2"/>
<organism evidence="1 2">
    <name type="scientific">Nonomuraea phyllanthi</name>
    <dbReference type="NCBI Taxonomy" id="2219224"/>
    <lineage>
        <taxon>Bacteria</taxon>
        <taxon>Bacillati</taxon>
        <taxon>Actinomycetota</taxon>
        <taxon>Actinomycetes</taxon>
        <taxon>Streptosporangiales</taxon>
        <taxon>Streptosporangiaceae</taxon>
        <taxon>Nonomuraea</taxon>
    </lineage>
</organism>
<comment type="caution">
    <text evidence="1">The sequence shown here is derived from an EMBL/GenBank/DDBJ whole genome shotgun (WGS) entry which is preliminary data.</text>
</comment>
<gene>
    <name evidence="1" type="ORF">FH608_010390</name>
</gene>
<dbReference type="AlphaFoldDB" id="A0A5C4WSA8"/>
<dbReference type="RefSeq" id="WP_139630208.1">
    <property type="nucleotide sequence ID" value="NZ_VDLX02000003.1"/>
</dbReference>
<reference evidence="1 2" key="1">
    <citation type="submission" date="2019-10" db="EMBL/GenBank/DDBJ databases">
        <title>Nonomuraea sp. nov., isolated from Phyllanthus amarus.</title>
        <authorList>
            <person name="Klykleung N."/>
            <person name="Tanasupawat S."/>
        </authorList>
    </citation>
    <scope>NUCLEOTIDE SEQUENCE [LARGE SCALE GENOMIC DNA]</scope>
    <source>
        <strain evidence="1 2">PA1-10</strain>
    </source>
</reference>
<dbReference type="Proteomes" id="UP000312512">
    <property type="component" value="Unassembled WGS sequence"/>
</dbReference>
<name>A0A5C4WSA8_9ACTN</name>
<evidence type="ECO:0000313" key="2">
    <source>
        <dbReference type="Proteomes" id="UP000312512"/>
    </source>
</evidence>
<sequence length="82" mass="9067">MAHESVPPEPVDIELTATVRADEMCFGEEPRTHVGFDGHPGHESRSGSDRVNLPDRVAKGVTYRQVQVHYALESRLTLPGDD</sequence>